<dbReference type="Proteomes" id="UP000606870">
    <property type="component" value="Unassembled WGS sequence"/>
</dbReference>
<keyword evidence="3" id="KW-1185">Reference proteome</keyword>
<gene>
    <name evidence="2" type="ORF">H8J70_02350</name>
</gene>
<feature type="transmembrane region" description="Helical" evidence="1">
    <location>
        <begin position="208"/>
        <end position="225"/>
    </location>
</feature>
<sequence length="226" mass="24556">MIAIIINGVTASLGALLGFFLKRGISEKYTKAIFGVISLCVAIMGVQSAVQSQNLLLVLASLIVGTLLGTIIGIEDRMQQFGEFLKRRMQRPGEDNTFVKGFVTLSVMQVVGALAILGPIQAALGSNDLLYFKSVLDFTSAFIFGTIYGLGVVPVGLVNLVYEAFFFLLASFFMPLMTPDVIRELNAVGGVMILGIALNMFRVTELKVADFLPALFIPILYYHLFV</sequence>
<keyword evidence="1" id="KW-1133">Transmembrane helix</keyword>
<comment type="caution">
    <text evidence="2">The sequence shown here is derived from an EMBL/GenBank/DDBJ whole genome shotgun (WGS) entry which is preliminary data.</text>
</comment>
<name>A0ABR6VFT0_9FIRM</name>
<organism evidence="2 3">
    <name type="scientific">Megasphaera hominis</name>
    <dbReference type="NCBI Taxonomy" id="159836"/>
    <lineage>
        <taxon>Bacteria</taxon>
        <taxon>Bacillati</taxon>
        <taxon>Bacillota</taxon>
        <taxon>Negativicutes</taxon>
        <taxon>Veillonellales</taxon>
        <taxon>Veillonellaceae</taxon>
        <taxon>Megasphaera</taxon>
    </lineage>
</organism>
<dbReference type="PANTHER" id="PTHR36111">
    <property type="entry name" value="INNER MEMBRANE PROTEIN-RELATED"/>
    <property type="match status" value="1"/>
</dbReference>
<feature type="transmembrane region" description="Helical" evidence="1">
    <location>
        <begin position="97"/>
        <end position="120"/>
    </location>
</feature>
<accession>A0ABR6VFT0</accession>
<feature type="transmembrane region" description="Helical" evidence="1">
    <location>
        <begin position="6"/>
        <end position="25"/>
    </location>
</feature>
<protein>
    <submittedName>
        <fullName evidence="2">DUF554 domain-containing protein</fullName>
    </submittedName>
</protein>
<feature type="transmembrane region" description="Helical" evidence="1">
    <location>
        <begin position="140"/>
        <end position="173"/>
    </location>
</feature>
<dbReference type="RefSeq" id="WP_186502247.1">
    <property type="nucleotide sequence ID" value="NZ_JACOGK010000004.1"/>
</dbReference>
<feature type="transmembrane region" description="Helical" evidence="1">
    <location>
        <begin position="56"/>
        <end position="76"/>
    </location>
</feature>
<feature type="transmembrane region" description="Helical" evidence="1">
    <location>
        <begin position="32"/>
        <end position="50"/>
    </location>
</feature>
<reference evidence="2 3" key="1">
    <citation type="submission" date="2020-08" db="EMBL/GenBank/DDBJ databases">
        <authorList>
            <person name="Liu C."/>
            <person name="Sun Q."/>
        </authorList>
    </citation>
    <scope>NUCLEOTIDE SEQUENCE [LARGE SCALE GENOMIC DNA]</scope>
    <source>
        <strain evidence="2 3">NSJ-59</strain>
    </source>
</reference>
<dbReference type="PANTHER" id="PTHR36111:SF2">
    <property type="entry name" value="INNER MEMBRANE PROTEIN"/>
    <property type="match status" value="1"/>
</dbReference>
<evidence type="ECO:0000256" key="1">
    <source>
        <dbReference type="SAM" id="Phobius"/>
    </source>
</evidence>
<proteinExistence type="predicted"/>
<keyword evidence="1" id="KW-0472">Membrane</keyword>
<dbReference type="InterPro" id="IPR007563">
    <property type="entry name" value="DUF554"/>
</dbReference>
<dbReference type="Pfam" id="PF04474">
    <property type="entry name" value="DUF554"/>
    <property type="match status" value="1"/>
</dbReference>
<feature type="transmembrane region" description="Helical" evidence="1">
    <location>
        <begin position="185"/>
        <end position="202"/>
    </location>
</feature>
<evidence type="ECO:0000313" key="3">
    <source>
        <dbReference type="Proteomes" id="UP000606870"/>
    </source>
</evidence>
<keyword evidence="1" id="KW-0812">Transmembrane</keyword>
<dbReference type="EMBL" id="JACOGK010000004">
    <property type="protein sequence ID" value="MBC3536099.1"/>
    <property type="molecule type" value="Genomic_DNA"/>
</dbReference>
<evidence type="ECO:0000313" key="2">
    <source>
        <dbReference type="EMBL" id="MBC3536099.1"/>
    </source>
</evidence>